<dbReference type="AlphaFoldDB" id="A0A9X2EWH8"/>
<evidence type="ECO:0000313" key="1">
    <source>
        <dbReference type="EMBL" id="MCO1337253.1"/>
    </source>
</evidence>
<gene>
    <name evidence="1" type="ORF">MO867_23315</name>
</gene>
<feature type="non-terminal residue" evidence="1">
    <location>
        <position position="72"/>
    </location>
</feature>
<reference evidence="1" key="1">
    <citation type="journal article" date="2022" name="Arch. Microbiol.">
        <title>Microbulbifer okhotskensis sp. nov., isolated from a deep bottom sediment of the Okhotsk Sea.</title>
        <authorList>
            <person name="Romanenko L."/>
            <person name="Kurilenko V."/>
            <person name="Otstavnykh N."/>
            <person name="Velansky P."/>
            <person name="Isaeva M."/>
            <person name="Mikhailov V."/>
        </authorList>
    </citation>
    <scope>NUCLEOTIDE SEQUENCE</scope>
    <source>
        <strain evidence="1">OS29</strain>
    </source>
</reference>
<dbReference type="GO" id="GO:0016757">
    <property type="term" value="F:glycosyltransferase activity"/>
    <property type="evidence" value="ECO:0007669"/>
    <property type="project" value="UniProtKB-KW"/>
</dbReference>
<keyword evidence="1" id="KW-0808">Transferase</keyword>
<accession>A0A9X2EWH8</accession>
<dbReference type="EMBL" id="JALBWM010000576">
    <property type="protein sequence ID" value="MCO1337253.1"/>
    <property type="molecule type" value="Genomic_DNA"/>
</dbReference>
<dbReference type="Proteomes" id="UP001139028">
    <property type="component" value="Unassembled WGS sequence"/>
</dbReference>
<keyword evidence="2" id="KW-1185">Reference proteome</keyword>
<dbReference type="SUPFAM" id="SSF53756">
    <property type="entry name" value="UDP-Glycosyltransferase/glycogen phosphorylase"/>
    <property type="match status" value="1"/>
</dbReference>
<proteinExistence type="predicted"/>
<dbReference type="RefSeq" id="WP_252473548.1">
    <property type="nucleotide sequence ID" value="NZ_JALBWM010000576.1"/>
</dbReference>
<comment type="caution">
    <text evidence="1">The sequence shown here is derived from an EMBL/GenBank/DDBJ whole genome shotgun (WGS) entry which is preliminary data.</text>
</comment>
<name>A0A9X2EWH8_9GAMM</name>
<dbReference type="EC" id="2.4.-.-" evidence="1"/>
<sequence>DRLRLIIVGEGPCRQQLVAQVRSLNIEERVSLPGASDNIPEVMSGLSLYVQPSFAEGISNTILESMASGLAV</sequence>
<protein>
    <submittedName>
        <fullName evidence="1">Glycosyltransferase</fullName>
        <ecNumber evidence="1">2.4.-.-</ecNumber>
    </submittedName>
</protein>
<feature type="non-terminal residue" evidence="1">
    <location>
        <position position="1"/>
    </location>
</feature>
<evidence type="ECO:0000313" key="2">
    <source>
        <dbReference type="Proteomes" id="UP001139028"/>
    </source>
</evidence>
<organism evidence="1 2">
    <name type="scientific">Microbulbifer okhotskensis</name>
    <dbReference type="NCBI Taxonomy" id="2926617"/>
    <lineage>
        <taxon>Bacteria</taxon>
        <taxon>Pseudomonadati</taxon>
        <taxon>Pseudomonadota</taxon>
        <taxon>Gammaproteobacteria</taxon>
        <taxon>Cellvibrionales</taxon>
        <taxon>Microbulbiferaceae</taxon>
        <taxon>Microbulbifer</taxon>
    </lineage>
</organism>
<dbReference type="Gene3D" id="3.40.50.2000">
    <property type="entry name" value="Glycogen Phosphorylase B"/>
    <property type="match status" value="1"/>
</dbReference>
<keyword evidence="1" id="KW-0328">Glycosyltransferase</keyword>
<dbReference type="Pfam" id="PF13692">
    <property type="entry name" value="Glyco_trans_1_4"/>
    <property type="match status" value="1"/>
</dbReference>